<keyword evidence="2 4" id="KW-0378">Hydrolase</keyword>
<dbReference type="EMBL" id="JBHRSL010000002">
    <property type="protein sequence ID" value="MFC3051345.1"/>
    <property type="molecule type" value="Genomic_DNA"/>
</dbReference>
<comment type="similarity">
    <text evidence="1">Belongs to the thioesterase PaaI family.</text>
</comment>
<organism evidence="4 5">
    <name type="scientific">Kordiimonas pumila</name>
    <dbReference type="NCBI Taxonomy" id="2161677"/>
    <lineage>
        <taxon>Bacteria</taxon>
        <taxon>Pseudomonadati</taxon>
        <taxon>Pseudomonadota</taxon>
        <taxon>Alphaproteobacteria</taxon>
        <taxon>Kordiimonadales</taxon>
        <taxon>Kordiimonadaceae</taxon>
        <taxon>Kordiimonas</taxon>
    </lineage>
</organism>
<dbReference type="GO" id="GO:0016787">
    <property type="term" value="F:hydrolase activity"/>
    <property type="evidence" value="ECO:0007669"/>
    <property type="project" value="UniProtKB-KW"/>
</dbReference>
<evidence type="ECO:0000313" key="5">
    <source>
        <dbReference type="Proteomes" id="UP001595444"/>
    </source>
</evidence>
<evidence type="ECO:0000313" key="4">
    <source>
        <dbReference type="EMBL" id="MFC3051345.1"/>
    </source>
</evidence>
<evidence type="ECO:0000256" key="1">
    <source>
        <dbReference type="ARBA" id="ARBA00008324"/>
    </source>
</evidence>
<dbReference type="Proteomes" id="UP001595444">
    <property type="component" value="Unassembled WGS sequence"/>
</dbReference>
<reference evidence="5" key="1">
    <citation type="journal article" date="2019" name="Int. J. Syst. Evol. Microbiol.">
        <title>The Global Catalogue of Microorganisms (GCM) 10K type strain sequencing project: providing services to taxonomists for standard genome sequencing and annotation.</title>
        <authorList>
            <consortium name="The Broad Institute Genomics Platform"/>
            <consortium name="The Broad Institute Genome Sequencing Center for Infectious Disease"/>
            <person name="Wu L."/>
            <person name="Ma J."/>
        </authorList>
    </citation>
    <scope>NUCLEOTIDE SEQUENCE [LARGE SCALE GENOMIC DNA]</scope>
    <source>
        <strain evidence="5">KCTC 62164</strain>
    </source>
</reference>
<gene>
    <name evidence="4" type="ORF">ACFOKA_05465</name>
</gene>
<evidence type="ECO:0000256" key="2">
    <source>
        <dbReference type="ARBA" id="ARBA00022801"/>
    </source>
</evidence>
<feature type="domain" description="Thioesterase" evidence="3">
    <location>
        <begin position="59"/>
        <end position="112"/>
    </location>
</feature>
<dbReference type="InterPro" id="IPR029069">
    <property type="entry name" value="HotDog_dom_sf"/>
</dbReference>
<accession>A0ABV7D3N6</accession>
<dbReference type="EC" id="3.1.2.-" evidence="4"/>
<dbReference type="RefSeq" id="WP_194211622.1">
    <property type="nucleotide sequence ID" value="NZ_CP061205.1"/>
</dbReference>
<sequence>MTARRATPAMIVEANPPAGFEPILSNSEFGWLNGPMFEKSDEAGWRRGFRVTQKHANVGGNCHGGMIMTFADIVASRAVMDVGDPPFVTVRLVTDFVHAAFIGDWLEGEARAEMCDEGLVAIQGMVRCEGREIASISGLFKLMRKRA</sequence>
<proteinExistence type="inferred from homology"/>
<dbReference type="CDD" id="cd03443">
    <property type="entry name" value="PaaI_thioesterase"/>
    <property type="match status" value="1"/>
</dbReference>
<protein>
    <submittedName>
        <fullName evidence="4">PaaI family thioesterase</fullName>
        <ecNumber evidence="4">3.1.2.-</ecNumber>
    </submittedName>
</protein>
<dbReference type="Gene3D" id="3.10.129.10">
    <property type="entry name" value="Hotdog Thioesterase"/>
    <property type="match status" value="1"/>
</dbReference>
<evidence type="ECO:0000259" key="3">
    <source>
        <dbReference type="Pfam" id="PF03061"/>
    </source>
</evidence>
<dbReference type="PANTHER" id="PTHR21660:SF1">
    <property type="entry name" value="ACYL-COENZYME A THIOESTERASE 13"/>
    <property type="match status" value="1"/>
</dbReference>
<dbReference type="PANTHER" id="PTHR21660">
    <property type="entry name" value="THIOESTERASE SUPERFAMILY MEMBER-RELATED"/>
    <property type="match status" value="1"/>
</dbReference>
<dbReference type="InterPro" id="IPR039298">
    <property type="entry name" value="ACOT13"/>
</dbReference>
<dbReference type="SUPFAM" id="SSF54637">
    <property type="entry name" value="Thioesterase/thiol ester dehydrase-isomerase"/>
    <property type="match status" value="1"/>
</dbReference>
<dbReference type="InterPro" id="IPR006683">
    <property type="entry name" value="Thioestr_dom"/>
</dbReference>
<name>A0ABV7D3N6_9PROT</name>
<dbReference type="Pfam" id="PF03061">
    <property type="entry name" value="4HBT"/>
    <property type="match status" value="1"/>
</dbReference>
<keyword evidence="5" id="KW-1185">Reference proteome</keyword>
<comment type="caution">
    <text evidence="4">The sequence shown here is derived from an EMBL/GenBank/DDBJ whole genome shotgun (WGS) entry which is preliminary data.</text>
</comment>